<dbReference type="HAMAP" id="MF_00213">
    <property type="entry name" value="HypA_HybF"/>
    <property type="match status" value="1"/>
</dbReference>
<feature type="binding site" evidence="4">
    <location>
        <position position="76"/>
    </location>
    <ligand>
        <name>Zn(2+)</name>
        <dbReference type="ChEBI" id="CHEBI:29105"/>
    </ligand>
</feature>
<feature type="binding site" evidence="4">
    <location>
        <position position="2"/>
    </location>
    <ligand>
        <name>Ni(2+)</name>
        <dbReference type="ChEBI" id="CHEBI:49786"/>
    </ligand>
</feature>
<dbReference type="FunFam" id="3.30.2320.80:FF:000001">
    <property type="entry name" value="Hydrogenase maturation factor HypA"/>
    <property type="match status" value="1"/>
</dbReference>
<evidence type="ECO:0000313" key="5">
    <source>
        <dbReference type="EMBL" id="RFD21351.1"/>
    </source>
</evidence>
<keyword evidence="3 4" id="KW-0862">Zinc</keyword>
<evidence type="ECO:0000256" key="4">
    <source>
        <dbReference type="HAMAP-Rule" id="MF_00213"/>
    </source>
</evidence>
<keyword evidence="6" id="KW-1185">Reference proteome</keyword>
<evidence type="ECO:0000256" key="3">
    <source>
        <dbReference type="ARBA" id="ARBA00022833"/>
    </source>
</evidence>
<evidence type="ECO:0000256" key="2">
    <source>
        <dbReference type="ARBA" id="ARBA00022723"/>
    </source>
</evidence>
<dbReference type="Proteomes" id="UP000262371">
    <property type="component" value="Unassembled WGS sequence"/>
</dbReference>
<evidence type="ECO:0000256" key="1">
    <source>
        <dbReference type="ARBA" id="ARBA00022596"/>
    </source>
</evidence>
<dbReference type="GO" id="GO:0016530">
    <property type="term" value="F:metallochaperone activity"/>
    <property type="evidence" value="ECO:0007669"/>
    <property type="project" value="UniProtKB-ARBA"/>
</dbReference>
<organism evidence="5 6">
    <name type="scientific">Komagataeibacter melaceti</name>
    <dbReference type="NCBI Taxonomy" id="2766577"/>
    <lineage>
        <taxon>Bacteria</taxon>
        <taxon>Pseudomonadati</taxon>
        <taxon>Pseudomonadota</taxon>
        <taxon>Alphaproteobacteria</taxon>
        <taxon>Acetobacterales</taxon>
        <taxon>Acetobacteraceae</taxon>
        <taxon>Komagataeibacter</taxon>
    </lineage>
</organism>
<dbReference type="EMBL" id="QUWV01000011">
    <property type="protein sequence ID" value="RFD21351.1"/>
    <property type="molecule type" value="Genomic_DNA"/>
</dbReference>
<dbReference type="GO" id="GO:0016151">
    <property type="term" value="F:nickel cation binding"/>
    <property type="evidence" value="ECO:0007669"/>
    <property type="project" value="UniProtKB-UniRule"/>
</dbReference>
<comment type="caution">
    <text evidence="5">The sequence shown here is derived from an EMBL/GenBank/DDBJ whole genome shotgun (WGS) entry which is preliminary data.</text>
</comment>
<dbReference type="Pfam" id="PF01155">
    <property type="entry name" value="HypA"/>
    <property type="match status" value="1"/>
</dbReference>
<dbReference type="PANTHER" id="PTHR34535:SF3">
    <property type="entry name" value="HYDROGENASE MATURATION FACTOR HYPA"/>
    <property type="match status" value="1"/>
</dbReference>
<keyword evidence="1 4" id="KW-0533">Nickel</keyword>
<dbReference type="GO" id="GO:0008270">
    <property type="term" value="F:zinc ion binding"/>
    <property type="evidence" value="ECO:0007669"/>
    <property type="project" value="UniProtKB-UniRule"/>
</dbReference>
<reference evidence="5 6" key="1">
    <citation type="submission" date="2018-08" db="EMBL/GenBank/DDBJ databases">
        <title>Komagataeibacter sp. AV 382.</title>
        <authorList>
            <person name="Skraban J."/>
            <person name="Trcek J."/>
        </authorList>
    </citation>
    <scope>NUCLEOTIDE SEQUENCE [LARGE SCALE GENOMIC DNA]</scope>
    <source>
        <strain evidence="5 6">AV 382</strain>
    </source>
</reference>
<keyword evidence="2 4" id="KW-0479">Metal-binding</keyword>
<dbReference type="GO" id="GO:0051604">
    <property type="term" value="P:protein maturation"/>
    <property type="evidence" value="ECO:0007669"/>
    <property type="project" value="InterPro"/>
</dbReference>
<accession>A0A371Z4F8</accession>
<dbReference type="OrthoDB" id="288014at2"/>
<comment type="similarity">
    <text evidence="4">Belongs to the HypA/HybF family.</text>
</comment>
<dbReference type="PANTHER" id="PTHR34535">
    <property type="entry name" value="HYDROGENASE MATURATION FACTOR HYPA"/>
    <property type="match status" value="1"/>
</dbReference>
<proteinExistence type="inferred from homology"/>
<comment type="function">
    <text evidence="4">Involved in the maturation of [NiFe] hydrogenases. Required for nickel insertion into the metal center of the hydrogenase.</text>
</comment>
<name>A0A371Z4F8_9PROT</name>
<dbReference type="PIRSF" id="PIRSF004761">
    <property type="entry name" value="Hydrgn_mat_HypA"/>
    <property type="match status" value="1"/>
</dbReference>
<evidence type="ECO:0000313" key="6">
    <source>
        <dbReference type="Proteomes" id="UP000262371"/>
    </source>
</evidence>
<sequence>MHEMSLCESLIDVIEESGQRENFSRVRRVRVEIGRFAGVEVEALRFGFDVVARGTVVEGAALELHEAPGRAWCFDCGTDVELLQRLDPCPHCGGTRLQPTGGTEIRIMDLEVI</sequence>
<feature type="binding site" evidence="4">
    <location>
        <position position="73"/>
    </location>
    <ligand>
        <name>Zn(2+)</name>
        <dbReference type="ChEBI" id="CHEBI:29105"/>
    </ligand>
</feature>
<feature type="binding site" evidence="4">
    <location>
        <position position="92"/>
    </location>
    <ligand>
        <name>Zn(2+)</name>
        <dbReference type="ChEBI" id="CHEBI:29105"/>
    </ligand>
</feature>
<gene>
    <name evidence="4 5" type="primary">hypA</name>
    <name evidence="5" type="ORF">DY926_01130</name>
</gene>
<feature type="binding site" evidence="4">
    <location>
        <position position="89"/>
    </location>
    <ligand>
        <name>Zn(2+)</name>
        <dbReference type="ChEBI" id="CHEBI:29105"/>
    </ligand>
</feature>
<dbReference type="Gene3D" id="3.30.2320.80">
    <property type="match status" value="1"/>
</dbReference>
<protein>
    <recommendedName>
        <fullName evidence="4">Hydrogenase maturation factor HypA</fullName>
    </recommendedName>
</protein>
<dbReference type="NCBIfam" id="TIGR00100">
    <property type="entry name" value="hypA"/>
    <property type="match status" value="1"/>
</dbReference>
<dbReference type="InterPro" id="IPR000688">
    <property type="entry name" value="HypA/HybF"/>
</dbReference>
<dbReference type="RefSeq" id="WP_116701695.1">
    <property type="nucleotide sequence ID" value="NZ_QUWV01000011.1"/>
</dbReference>
<dbReference type="AlphaFoldDB" id="A0A371Z4F8"/>